<proteinExistence type="inferred from homology"/>
<dbReference type="InterPro" id="IPR002938">
    <property type="entry name" value="FAD-bd"/>
</dbReference>
<dbReference type="InterPro" id="IPR036249">
    <property type="entry name" value="Thioredoxin-like_sf"/>
</dbReference>
<evidence type="ECO:0000256" key="3">
    <source>
        <dbReference type="ARBA" id="ARBA00022630"/>
    </source>
</evidence>
<name>A0A147F0Q2_MICTE</name>
<comment type="caution">
    <text evidence="6">The sequence shown here is derived from an EMBL/GenBank/DDBJ whole genome shotgun (WGS) entry which is preliminary data.</text>
</comment>
<evidence type="ECO:0000256" key="1">
    <source>
        <dbReference type="ARBA" id="ARBA00001974"/>
    </source>
</evidence>
<dbReference type="InterPro" id="IPR036188">
    <property type="entry name" value="FAD/NAD-bd_sf"/>
</dbReference>
<dbReference type="SUPFAM" id="SSF51905">
    <property type="entry name" value="FAD/NAD(P)-binding domain"/>
    <property type="match status" value="1"/>
</dbReference>
<dbReference type="Gene3D" id="3.50.50.60">
    <property type="entry name" value="FAD/NAD(P)-binding domain"/>
    <property type="match status" value="1"/>
</dbReference>
<dbReference type="Gene3D" id="3.30.70.2450">
    <property type="match status" value="1"/>
</dbReference>
<dbReference type="SUPFAM" id="SSF52833">
    <property type="entry name" value="Thioredoxin-like"/>
    <property type="match status" value="1"/>
</dbReference>
<keyword evidence="3" id="KW-0285">Flavoprotein</keyword>
<dbReference type="PATRIC" id="fig|2033.6.peg.474"/>
<keyword evidence="4" id="KW-0274">FAD</keyword>
<dbReference type="EMBL" id="LDRT01000012">
    <property type="protein sequence ID" value="KTR96394.1"/>
    <property type="molecule type" value="Genomic_DNA"/>
</dbReference>
<comment type="similarity">
    <text evidence="2">Belongs to the PheA/TfdB FAD monooxygenase family.</text>
</comment>
<feature type="domain" description="FAD-binding" evidence="5">
    <location>
        <begin position="6"/>
        <end position="345"/>
    </location>
</feature>
<dbReference type="AlphaFoldDB" id="A0A147F0Q2"/>
<reference evidence="6 7" key="1">
    <citation type="journal article" date="2016" name="Front. Microbiol.">
        <title>Genomic Resource of Rice Seed Associated Bacteria.</title>
        <authorList>
            <person name="Midha S."/>
            <person name="Bansal K."/>
            <person name="Sharma S."/>
            <person name="Kumar N."/>
            <person name="Patil P.P."/>
            <person name="Chaudhry V."/>
            <person name="Patil P.B."/>
        </authorList>
    </citation>
    <scope>NUCLEOTIDE SEQUENCE [LARGE SCALE GENOMIC DNA]</scope>
    <source>
        <strain evidence="6 7">NS220</strain>
    </source>
</reference>
<dbReference type="NCBIfam" id="NF004832">
    <property type="entry name" value="PRK06184.1"/>
    <property type="match status" value="1"/>
</dbReference>
<accession>A0A147F0Q2</accession>
<dbReference type="InterPro" id="IPR050641">
    <property type="entry name" value="RIFMO-like"/>
</dbReference>
<dbReference type="PRINTS" id="PR00420">
    <property type="entry name" value="RNGMNOXGNASE"/>
</dbReference>
<dbReference type="GO" id="GO:0071949">
    <property type="term" value="F:FAD binding"/>
    <property type="evidence" value="ECO:0007669"/>
    <property type="project" value="InterPro"/>
</dbReference>
<evidence type="ECO:0000256" key="2">
    <source>
        <dbReference type="ARBA" id="ARBA00007801"/>
    </source>
</evidence>
<evidence type="ECO:0000259" key="5">
    <source>
        <dbReference type="Pfam" id="PF01494"/>
    </source>
</evidence>
<comment type="cofactor">
    <cofactor evidence="1">
        <name>FAD</name>
        <dbReference type="ChEBI" id="CHEBI:57692"/>
    </cofactor>
</comment>
<sequence length="507" mass="54279">MTDLTTTVLIVGAGPTGLTLACQLARRGVPFEIIEAAEGARPGSRGKGLQPRSLEVLEDLGIVHEILANAQTIPMTAVAPDGSSVRVGEIPASLLDRSDIPYPASVITPEWRVESALRTLLEKLGGAVRFGARLDSFLAAPGDIVATVVSEEASHTIRARWLVGCDGGHSVVRKASGIPFVGETRDDVRMLVADVTVEGLDRESWHMWRSADNMASLCPLPSTDLFQFQAGIEPGEEPDLSVAHLQATLDEVSGGTTAQIIDAPWTSVWRANIRLAERYRVGNVFLAGDAAHIHSPAGGQGMNTGIQDATNLGWKLAAVANGTDESLLATYEDERRPVAEHVLEMSDERMAAMMRDRVMPATRDLRTIQLDIGYRDSRLARDDRGERAALRAGDRAPDATGLMTHDGTRHRLFEIMAGGTWTLLNFGDAPAPAIDGVRVIDARDTDGSLAAAYAPSERTLVLIRPDAYVAVISDAGDADAIRAYLRDFPAGTLEGSKSVGTTQPVKE</sequence>
<evidence type="ECO:0000313" key="7">
    <source>
        <dbReference type="Proteomes" id="UP000075025"/>
    </source>
</evidence>
<gene>
    <name evidence="6" type="ORF">NS220_02490</name>
</gene>
<organism evidence="6 7">
    <name type="scientific">Microbacterium testaceum</name>
    <name type="common">Aureobacterium testaceum</name>
    <name type="synonym">Brevibacterium testaceum</name>
    <dbReference type="NCBI Taxonomy" id="2033"/>
    <lineage>
        <taxon>Bacteria</taxon>
        <taxon>Bacillati</taxon>
        <taxon>Actinomycetota</taxon>
        <taxon>Actinomycetes</taxon>
        <taxon>Micrococcales</taxon>
        <taxon>Microbacteriaceae</taxon>
        <taxon>Microbacterium</taxon>
    </lineage>
</organism>
<dbReference type="Pfam" id="PF21274">
    <property type="entry name" value="Rng_hyd_C"/>
    <property type="match status" value="1"/>
</dbReference>
<dbReference type="PANTHER" id="PTHR43004">
    <property type="entry name" value="TRK SYSTEM POTASSIUM UPTAKE PROTEIN"/>
    <property type="match status" value="1"/>
</dbReference>
<dbReference type="OrthoDB" id="4246007at2"/>
<evidence type="ECO:0000313" key="6">
    <source>
        <dbReference type="EMBL" id="KTR96394.1"/>
    </source>
</evidence>
<dbReference type="PANTHER" id="PTHR43004:SF19">
    <property type="entry name" value="BINDING MONOOXYGENASE, PUTATIVE (JCVI)-RELATED"/>
    <property type="match status" value="1"/>
</dbReference>
<dbReference type="RefSeq" id="WP_081322944.1">
    <property type="nucleotide sequence ID" value="NZ_LDRT01000012.1"/>
</dbReference>
<protein>
    <submittedName>
        <fullName evidence="6">3-(3-hydroxyphenyl)propionate hydroxylase</fullName>
    </submittedName>
</protein>
<dbReference type="Proteomes" id="UP000075025">
    <property type="component" value="Unassembled WGS sequence"/>
</dbReference>
<dbReference type="GO" id="GO:0016709">
    <property type="term" value="F:oxidoreductase activity, acting on paired donors, with incorporation or reduction of molecular oxygen, NAD(P)H as one donor, and incorporation of one atom of oxygen"/>
    <property type="evidence" value="ECO:0007669"/>
    <property type="project" value="UniProtKB-ARBA"/>
</dbReference>
<evidence type="ECO:0000256" key="4">
    <source>
        <dbReference type="ARBA" id="ARBA00022827"/>
    </source>
</evidence>
<dbReference type="Gene3D" id="3.40.30.120">
    <property type="match status" value="1"/>
</dbReference>
<dbReference type="Pfam" id="PF01494">
    <property type="entry name" value="FAD_binding_3"/>
    <property type="match status" value="1"/>
</dbReference>